<accession>A0A660LEZ2</accession>
<evidence type="ECO:0000259" key="6">
    <source>
        <dbReference type="Pfam" id="PF00723"/>
    </source>
</evidence>
<feature type="region of interest" description="Disordered" evidence="4">
    <location>
        <begin position="26"/>
        <end position="47"/>
    </location>
</feature>
<dbReference type="AlphaFoldDB" id="A0A660LEZ2"/>
<dbReference type="Gene3D" id="1.50.10.10">
    <property type="match status" value="1"/>
</dbReference>
<dbReference type="Pfam" id="PF09985">
    <property type="entry name" value="Glucodextran_C"/>
    <property type="match status" value="1"/>
</dbReference>
<dbReference type="InterPro" id="IPR012341">
    <property type="entry name" value="6hp_glycosidase-like_sf"/>
</dbReference>
<dbReference type="CDD" id="cd07430">
    <property type="entry name" value="GH15_N"/>
    <property type="match status" value="1"/>
</dbReference>
<keyword evidence="3" id="KW-0326">Glycosidase</keyword>
<dbReference type="Pfam" id="PF09137">
    <property type="entry name" value="Glucodextran_N"/>
    <property type="match status" value="1"/>
</dbReference>
<dbReference type="EMBL" id="RBIL01000001">
    <property type="protein sequence ID" value="RKQ91484.1"/>
    <property type="molecule type" value="Genomic_DNA"/>
</dbReference>
<dbReference type="GO" id="GO:0005975">
    <property type="term" value="P:carbohydrate metabolic process"/>
    <property type="evidence" value="ECO:0007669"/>
    <property type="project" value="InterPro"/>
</dbReference>
<reference evidence="9 10" key="1">
    <citation type="submission" date="2018-10" db="EMBL/GenBank/DDBJ databases">
        <title>Genomic Encyclopedia of Archaeal and Bacterial Type Strains, Phase II (KMG-II): from individual species to whole genera.</title>
        <authorList>
            <person name="Goeker M."/>
        </authorList>
    </citation>
    <scope>NUCLEOTIDE SEQUENCE [LARGE SCALE GENOMIC DNA]</scope>
    <source>
        <strain evidence="9 10">DSM 14954</strain>
    </source>
</reference>
<dbReference type="InterPro" id="IPR014718">
    <property type="entry name" value="GH-type_carb-bd"/>
</dbReference>
<evidence type="ECO:0000313" key="9">
    <source>
        <dbReference type="EMBL" id="RKQ91484.1"/>
    </source>
</evidence>
<feature type="domain" description="Glucodextranase-like C-terminal" evidence="8">
    <location>
        <begin position="795"/>
        <end position="1019"/>
    </location>
</feature>
<dbReference type="SUPFAM" id="SSF74650">
    <property type="entry name" value="Galactose mutarotase-like"/>
    <property type="match status" value="1"/>
</dbReference>
<dbReference type="Pfam" id="PF00723">
    <property type="entry name" value="Glyco_hydro_15"/>
    <property type="match status" value="1"/>
</dbReference>
<dbReference type="Gene3D" id="2.60.40.10">
    <property type="entry name" value="Immunoglobulins"/>
    <property type="match status" value="1"/>
</dbReference>
<comment type="similarity">
    <text evidence="1">Belongs to the glycosyl hydrolase 15 family.</text>
</comment>
<dbReference type="CDD" id="cd09626">
    <property type="entry name" value="DOMON_glucodextranase_like"/>
    <property type="match status" value="1"/>
</dbReference>
<dbReference type="Gene3D" id="2.70.98.10">
    <property type="match status" value="1"/>
</dbReference>
<keyword evidence="2" id="KW-0378">Hydrolase</keyword>
<dbReference type="Gene3D" id="2.60.40.1190">
    <property type="match status" value="1"/>
</dbReference>
<organism evidence="9 10">
    <name type="scientific">Solirubrobacter pauli</name>
    <dbReference type="NCBI Taxonomy" id="166793"/>
    <lineage>
        <taxon>Bacteria</taxon>
        <taxon>Bacillati</taxon>
        <taxon>Actinomycetota</taxon>
        <taxon>Thermoleophilia</taxon>
        <taxon>Solirubrobacterales</taxon>
        <taxon>Solirubrobacteraceae</taxon>
        <taxon>Solirubrobacter</taxon>
    </lineage>
</organism>
<dbReference type="GO" id="GO:0016757">
    <property type="term" value="F:glycosyltransferase activity"/>
    <property type="evidence" value="ECO:0007669"/>
    <property type="project" value="UniProtKB-ARBA"/>
</dbReference>
<dbReference type="InterPro" id="IPR006425">
    <property type="entry name" value="Glucoamylase_bac"/>
</dbReference>
<dbReference type="PANTHER" id="PTHR31616:SF0">
    <property type="entry name" value="GLUCAN 1,4-ALPHA-GLUCOSIDASE"/>
    <property type="match status" value="1"/>
</dbReference>
<dbReference type="SUPFAM" id="SSF49344">
    <property type="entry name" value="CBD9-like"/>
    <property type="match status" value="1"/>
</dbReference>
<evidence type="ECO:0000259" key="7">
    <source>
        <dbReference type="Pfam" id="PF09137"/>
    </source>
</evidence>
<dbReference type="Proteomes" id="UP000278962">
    <property type="component" value="Unassembled WGS sequence"/>
</dbReference>
<evidence type="ECO:0000256" key="2">
    <source>
        <dbReference type="ARBA" id="ARBA00022801"/>
    </source>
</evidence>
<dbReference type="InterPro" id="IPR014756">
    <property type="entry name" value="Ig_E-set"/>
</dbReference>
<sequence>MRGRALAVLSSAFALGVTAPAWAQTAPGAPGQTAHWTTGAKQGVGTSTTTGSKVWFSLADGVLSEVYYPRVDVADSRALELVVSDGKTFTDRESTDTTHAVELVTDTALVYRQVNTDKQRRYRITKTYVTDPSRATVLMDVRFESLDHGKYAVYAVYDPSIDNSGRHDAGSVSGGALVASEGEIASALVADEPFSAVSNGYLGTSDGYTDLADHRLDWRYPSAPDGNVVQTARLALDGRHATRLTLALGFGPSGDAALRTARASLRLPFFLTKIGYALGWHLYLDSLKRPPKSVGRGDLLQQYRVAAMELKAHEDKTYRGANIASLTVPWGEAINADEAGVGGYHLVWARDLYQVSTAQIAIGDTAAANRSLDYLFDVQQKPDGSFPQNSLLDGTPYWGSLQLDEVAFPIVLAWQLGRKDAATYRDHVKPAADFIVARGPATPQERWEEESGYSPSTIAAEIAGLTAAASLARSAGDANGAALYQGVADEWQRRVEGWTFTTTGPHGDGRYFERIDDNGNPNDGHVLDINNGGGAWDERLIVDAGFLDLVRLGVKRASDPYVVGSLPEVDAVIRVGDLFYRYNHDGYGEKADGAPYDGTGVGRLWPLLSGERGEYELAAGRGGASTYLRAIAASANAGWMIPEQVWDQPDIPAYDLRFGEGTGSATPLAWAMAAYVRLAHSIDAGRPVSTPSVVADRYTRGTLPAAPALTLTAPADGSTTGAATATVSGTTNAPDVYVNAGGTTTRIAGGTFSTTVPLGLGVNQITVVAVAANGGTATVQRTVTSTNFGTALGTATDPTGDDDGPGEYVYPADAAFNPGAYDITGFGVYDDGRSYNFVTTIAGELRNPWGGNQIAIQRINVYKAGSSTGAAPALPGTNANLEAPYDWVLTADGFNDLGVRDASGATIAGATLLALPSTRQIVASVPKADLGSLTGARYAVVMASHGGDGEGTGHIRPVYSRAYWDSTVGTGMSWIHDFRLGGGAGEYTDANEARDTDTRDPNVVDILVPAGGSQADILDWRAAAPVTLRYVGIG</sequence>
<dbReference type="InterPro" id="IPR011013">
    <property type="entry name" value="Gal_mutarotase_sf_dom"/>
</dbReference>
<keyword evidence="10" id="KW-1185">Reference proteome</keyword>
<dbReference type="GO" id="GO:0030246">
    <property type="term" value="F:carbohydrate binding"/>
    <property type="evidence" value="ECO:0007669"/>
    <property type="project" value="InterPro"/>
</dbReference>
<dbReference type="GO" id="GO:0004553">
    <property type="term" value="F:hydrolase activity, hydrolyzing O-glycosyl compounds"/>
    <property type="evidence" value="ECO:0007669"/>
    <property type="project" value="UniProtKB-ARBA"/>
</dbReference>
<evidence type="ECO:0000256" key="3">
    <source>
        <dbReference type="ARBA" id="ARBA00023295"/>
    </source>
</evidence>
<dbReference type="InterPro" id="IPR019248">
    <property type="entry name" value="Glucodextran_C"/>
</dbReference>
<comment type="caution">
    <text evidence="9">The sequence shown here is derived from an EMBL/GenBank/DDBJ whole genome shotgun (WGS) entry which is preliminary data.</text>
</comment>
<dbReference type="SUPFAM" id="SSF48208">
    <property type="entry name" value="Six-hairpin glycosidases"/>
    <property type="match status" value="1"/>
</dbReference>
<feature type="domain" description="GH15-like" evidence="6">
    <location>
        <begin position="306"/>
        <end position="679"/>
    </location>
</feature>
<dbReference type="InterPro" id="IPR046966">
    <property type="entry name" value="Glucoamylase_active_site"/>
</dbReference>
<dbReference type="InterPro" id="IPR011613">
    <property type="entry name" value="GH15-like"/>
</dbReference>
<evidence type="ECO:0000313" key="10">
    <source>
        <dbReference type="Proteomes" id="UP000278962"/>
    </source>
</evidence>
<feature type="chain" id="PRO_5024970035" evidence="5">
    <location>
        <begin position="24"/>
        <end position="1034"/>
    </location>
</feature>
<name>A0A660LEZ2_9ACTN</name>
<dbReference type="InterPro" id="IPR008928">
    <property type="entry name" value="6-hairpin_glycosidase_sf"/>
</dbReference>
<dbReference type="InterPro" id="IPR013783">
    <property type="entry name" value="Ig-like_fold"/>
</dbReference>
<dbReference type="NCBIfam" id="TIGR01535">
    <property type="entry name" value="glucan_glucosid"/>
    <property type="match status" value="1"/>
</dbReference>
<dbReference type="PANTHER" id="PTHR31616">
    <property type="entry name" value="TREHALASE"/>
    <property type="match status" value="1"/>
</dbReference>
<dbReference type="OrthoDB" id="9806081at2"/>
<dbReference type="RefSeq" id="WP_121249133.1">
    <property type="nucleotide sequence ID" value="NZ_RBIL01000001.1"/>
</dbReference>
<feature type="signal peptide" evidence="5">
    <location>
        <begin position="1"/>
        <end position="23"/>
    </location>
</feature>
<gene>
    <name evidence="9" type="ORF">C8N24_1306</name>
</gene>
<evidence type="ECO:0000256" key="4">
    <source>
        <dbReference type="SAM" id="MobiDB-lite"/>
    </source>
</evidence>
<protein>
    <submittedName>
        <fullName evidence="9">Glucan 1,4-alpha-glucosidase</fullName>
    </submittedName>
</protein>
<dbReference type="PROSITE" id="PS00820">
    <property type="entry name" value="GLUCOAMYLASE"/>
    <property type="match status" value="1"/>
</dbReference>
<dbReference type="InterPro" id="IPR015220">
    <property type="entry name" value="Glucodextranase_N"/>
</dbReference>
<evidence type="ECO:0000259" key="8">
    <source>
        <dbReference type="Pfam" id="PF09985"/>
    </source>
</evidence>
<keyword evidence="5" id="KW-0732">Signal</keyword>
<proteinExistence type="inferred from homology"/>
<dbReference type="SUPFAM" id="SSF81296">
    <property type="entry name" value="E set domains"/>
    <property type="match status" value="1"/>
</dbReference>
<feature type="domain" description="Glucodextranase N-terminal" evidence="7">
    <location>
        <begin position="26"/>
        <end position="284"/>
    </location>
</feature>
<dbReference type="Pfam" id="PF09136">
    <property type="entry name" value="Glucodextran_B"/>
    <property type="match status" value="1"/>
</dbReference>
<evidence type="ECO:0000256" key="1">
    <source>
        <dbReference type="ARBA" id="ARBA00006188"/>
    </source>
</evidence>
<evidence type="ECO:0000256" key="5">
    <source>
        <dbReference type="SAM" id="SignalP"/>
    </source>
</evidence>